<feature type="region of interest" description="Disordered" evidence="1">
    <location>
        <begin position="30"/>
        <end position="119"/>
    </location>
</feature>
<sequence length="216" mass="24514">MSVKFPPEQADKLCKMLGEWAEDEVWKKARKVAKERKRRRERRSPLSESSNERKGRHQEEYHRGSYERRNRRDGLTGGREDKELLLEPYQTPQASPCTSPRVPDPSPPAALPTTAAVSRSHYCCTQSESSCLQRKIYHKGGGAGRRAEGGYEWKEKGKEEEDEEEEEEEEEGEEGEGEEGEDEMGEEAEDDERAAACLPVLCIGLSSLPVWFNLGV</sequence>
<evidence type="ECO:0000256" key="1">
    <source>
        <dbReference type="SAM" id="MobiDB-lite"/>
    </source>
</evidence>
<organism evidence="2">
    <name type="scientific">Chromera velia CCMP2878</name>
    <dbReference type="NCBI Taxonomy" id="1169474"/>
    <lineage>
        <taxon>Eukaryota</taxon>
        <taxon>Sar</taxon>
        <taxon>Alveolata</taxon>
        <taxon>Colpodellida</taxon>
        <taxon>Chromeraceae</taxon>
        <taxon>Chromera</taxon>
    </lineage>
</organism>
<gene>
    <name evidence="2" type="ORF">Cvel_21240.t2</name>
</gene>
<protein>
    <submittedName>
        <fullName evidence="2">Uncharacterized protein</fullName>
    </submittedName>
</protein>
<reference evidence="2" key="1">
    <citation type="submission" date="2014-11" db="EMBL/GenBank/DDBJ databases">
        <title>Molecular phylogeny of cliff fern family Woodsiaceae with morphological implications.</title>
        <authorList>
            <person name="Shao Y.-Z."/>
            <person name="Wei R."/>
            <person name="Zhang X.-C."/>
        </authorList>
    </citation>
    <scope>NUCLEOTIDE SEQUENCE</scope>
</reference>
<feature type="compositionally biased region" description="Basic residues" evidence="1">
    <location>
        <begin position="30"/>
        <end position="42"/>
    </location>
</feature>
<feature type="compositionally biased region" description="Acidic residues" evidence="1">
    <location>
        <begin position="160"/>
        <end position="192"/>
    </location>
</feature>
<dbReference type="VEuPathDB" id="CryptoDB:Cvel_21240"/>
<feature type="compositionally biased region" description="Basic and acidic residues" evidence="1">
    <location>
        <begin position="50"/>
        <end position="85"/>
    </location>
</feature>
<dbReference type="AlphaFoldDB" id="A0A0K6S7B5"/>
<feature type="region of interest" description="Disordered" evidence="1">
    <location>
        <begin position="135"/>
        <end position="192"/>
    </location>
</feature>
<evidence type="ECO:0000313" key="2">
    <source>
        <dbReference type="EMBL" id="CUC09559.1"/>
    </source>
</evidence>
<feature type="compositionally biased region" description="Basic and acidic residues" evidence="1">
    <location>
        <begin position="145"/>
        <end position="159"/>
    </location>
</feature>
<proteinExistence type="predicted"/>
<name>A0A0K6S7B5_9ALVE</name>
<accession>A0A0K6S7B5</accession>
<dbReference type="EMBL" id="CDMZ01001076">
    <property type="protein sequence ID" value="CUC09559.1"/>
    <property type="molecule type" value="Genomic_DNA"/>
</dbReference>